<dbReference type="AlphaFoldDB" id="A0A977XUC8"/>
<dbReference type="EMBL" id="OK040658">
    <property type="protein sequence ID" value="UXW93696.1"/>
    <property type="molecule type" value="Genomic_DNA"/>
</dbReference>
<proteinExistence type="inferred from homology"/>
<evidence type="ECO:0000256" key="16">
    <source>
        <dbReference type="SAM" id="Phobius"/>
    </source>
</evidence>
<dbReference type="PANTHER" id="PTHR11435">
    <property type="entry name" value="NADH UBIQUINONE OXIDOREDUCTASE SUBUNIT ND6"/>
    <property type="match status" value="1"/>
</dbReference>
<evidence type="ECO:0000256" key="7">
    <source>
        <dbReference type="ARBA" id="ARBA00022692"/>
    </source>
</evidence>
<feature type="transmembrane region" description="Helical" evidence="16">
    <location>
        <begin position="134"/>
        <end position="155"/>
    </location>
</feature>
<accession>A0A977XUC8</accession>
<feature type="transmembrane region" description="Helical" evidence="16">
    <location>
        <begin position="82"/>
        <end position="101"/>
    </location>
</feature>
<keyword evidence="8" id="KW-1278">Translocase</keyword>
<evidence type="ECO:0000256" key="10">
    <source>
        <dbReference type="ARBA" id="ARBA00022989"/>
    </source>
</evidence>
<dbReference type="GO" id="GO:0031966">
    <property type="term" value="C:mitochondrial membrane"/>
    <property type="evidence" value="ECO:0007669"/>
    <property type="project" value="UniProtKB-SubCell"/>
</dbReference>
<evidence type="ECO:0000256" key="11">
    <source>
        <dbReference type="ARBA" id="ARBA00023027"/>
    </source>
</evidence>
<evidence type="ECO:0000256" key="8">
    <source>
        <dbReference type="ARBA" id="ARBA00022967"/>
    </source>
</evidence>
<keyword evidence="6" id="KW-0679">Respiratory chain</keyword>
<evidence type="ECO:0000256" key="6">
    <source>
        <dbReference type="ARBA" id="ARBA00022660"/>
    </source>
</evidence>
<dbReference type="EC" id="7.1.1.2" evidence="3"/>
<sequence length="166" mass="19675">MYFMMLMNLNLSIIFLFMKHPMSMGLILLLETLLISLISGWFCYSYWYSFILFLIMIGGLLILFIYMTSLASNEKLSYKMTIFNMSMILIFINLIIMYMYMMYPLSQNFSSIFSNNLYNKTLNSLTLIYNKPTFYITMLMIIYLLITLISAIKIINLNYGPLRQKL</sequence>
<dbReference type="PANTHER" id="PTHR11435:SF1">
    <property type="entry name" value="NADH-UBIQUINONE OXIDOREDUCTASE CHAIN 6"/>
    <property type="match status" value="1"/>
</dbReference>
<keyword evidence="10 16" id="KW-1133">Transmembrane helix</keyword>
<evidence type="ECO:0000256" key="9">
    <source>
        <dbReference type="ARBA" id="ARBA00022982"/>
    </source>
</evidence>
<gene>
    <name evidence="17" type="primary">ND6</name>
</gene>
<keyword evidence="11" id="KW-0520">NAD</keyword>
<organism evidence="17">
    <name type="scientific">Omoglymmius wukong</name>
    <dbReference type="NCBI Taxonomy" id="2983420"/>
    <lineage>
        <taxon>Eukaryota</taxon>
        <taxon>Metazoa</taxon>
        <taxon>Ecdysozoa</taxon>
        <taxon>Arthropoda</taxon>
        <taxon>Hexapoda</taxon>
        <taxon>Insecta</taxon>
        <taxon>Pterygota</taxon>
        <taxon>Neoptera</taxon>
        <taxon>Endopterygota</taxon>
        <taxon>Coleoptera</taxon>
        <taxon>Adephaga</taxon>
        <taxon>Caraboidea</taxon>
        <taxon>Carabidae</taxon>
        <taxon>Rhysodinae</taxon>
        <taxon>Omoglymmius</taxon>
    </lineage>
</organism>
<evidence type="ECO:0000256" key="14">
    <source>
        <dbReference type="ARBA" id="ARBA00031019"/>
    </source>
</evidence>
<comment type="similarity">
    <text evidence="2">Belongs to the complex I subunit 6 family.</text>
</comment>
<dbReference type="GO" id="GO:0008137">
    <property type="term" value="F:NADH dehydrogenase (ubiquinone) activity"/>
    <property type="evidence" value="ECO:0007669"/>
    <property type="project" value="UniProtKB-EC"/>
</dbReference>
<dbReference type="RefSeq" id="YP_010531109.1">
    <property type="nucleotide sequence ID" value="NC_067792.1"/>
</dbReference>
<evidence type="ECO:0000256" key="1">
    <source>
        <dbReference type="ARBA" id="ARBA00004225"/>
    </source>
</evidence>
<reference evidence="17" key="1">
    <citation type="submission" date="2021-09" db="EMBL/GenBank/DDBJ databases">
        <authorList>
            <person name="Zhao T.Y."/>
            <person name="Lu L."/>
        </authorList>
    </citation>
    <scope>NUCLEOTIDE SEQUENCE</scope>
</reference>
<evidence type="ECO:0000256" key="2">
    <source>
        <dbReference type="ARBA" id="ARBA00005698"/>
    </source>
</evidence>
<evidence type="ECO:0000256" key="3">
    <source>
        <dbReference type="ARBA" id="ARBA00012944"/>
    </source>
</evidence>
<geneLocation type="mitochondrion" evidence="17"/>
<keyword evidence="7 16" id="KW-0812">Transmembrane</keyword>
<keyword evidence="13 16" id="KW-0472">Membrane</keyword>
<evidence type="ECO:0000256" key="15">
    <source>
        <dbReference type="ARBA" id="ARBA00049551"/>
    </source>
</evidence>
<name>A0A977XUC8_9CARA</name>
<dbReference type="CTD" id="4541"/>
<dbReference type="InterPro" id="IPR050269">
    <property type="entry name" value="ComplexI_Subunit6"/>
</dbReference>
<dbReference type="GeneID" id="76336393"/>
<comment type="subcellular location">
    <subcellularLocation>
        <location evidence="1">Mitochondrion membrane</location>
        <topology evidence="1">Multi-pass membrane protein</topology>
    </subcellularLocation>
</comment>
<comment type="catalytic activity">
    <reaction evidence="15">
        <text>a ubiquinone + NADH + 5 H(+)(in) = a ubiquinol + NAD(+) + 4 H(+)(out)</text>
        <dbReference type="Rhea" id="RHEA:29091"/>
        <dbReference type="Rhea" id="RHEA-COMP:9565"/>
        <dbReference type="Rhea" id="RHEA-COMP:9566"/>
        <dbReference type="ChEBI" id="CHEBI:15378"/>
        <dbReference type="ChEBI" id="CHEBI:16389"/>
        <dbReference type="ChEBI" id="CHEBI:17976"/>
        <dbReference type="ChEBI" id="CHEBI:57540"/>
        <dbReference type="ChEBI" id="CHEBI:57945"/>
        <dbReference type="EC" id="7.1.1.2"/>
    </reaction>
</comment>
<evidence type="ECO:0000313" key="17">
    <source>
        <dbReference type="EMBL" id="UXW93696.1"/>
    </source>
</evidence>
<evidence type="ECO:0000256" key="5">
    <source>
        <dbReference type="ARBA" id="ARBA00022448"/>
    </source>
</evidence>
<keyword evidence="9" id="KW-0249">Electron transport</keyword>
<evidence type="ECO:0000256" key="4">
    <source>
        <dbReference type="ARBA" id="ARBA00021095"/>
    </source>
</evidence>
<evidence type="ECO:0000256" key="13">
    <source>
        <dbReference type="ARBA" id="ARBA00023136"/>
    </source>
</evidence>
<keyword evidence="5" id="KW-0813">Transport</keyword>
<keyword evidence="12 17" id="KW-0496">Mitochondrion</keyword>
<feature type="transmembrane region" description="Helical" evidence="16">
    <location>
        <begin position="50"/>
        <end position="70"/>
    </location>
</feature>
<evidence type="ECO:0000256" key="12">
    <source>
        <dbReference type="ARBA" id="ARBA00023128"/>
    </source>
</evidence>
<protein>
    <recommendedName>
        <fullName evidence="4">NADH-ubiquinone oxidoreductase chain 6</fullName>
        <ecNumber evidence="3">7.1.1.2</ecNumber>
    </recommendedName>
    <alternativeName>
        <fullName evidence="14">NADH dehydrogenase subunit 6</fullName>
    </alternativeName>
</protein>